<feature type="domain" description="MYND-type" evidence="6">
    <location>
        <begin position="26"/>
        <end position="59"/>
    </location>
</feature>
<dbReference type="SUPFAM" id="SSF144232">
    <property type="entry name" value="HIT/MYND zinc finger-like"/>
    <property type="match status" value="1"/>
</dbReference>
<name>A0A0C3DCE9_OIDMZ</name>
<evidence type="ECO:0000256" key="1">
    <source>
        <dbReference type="ARBA" id="ARBA00022723"/>
    </source>
</evidence>
<organism evidence="7 8">
    <name type="scientific">Oidiodendron maius (strain Zn)</name>
    <dbReference type="NCBI Taxonomy" id="913774"/>
    <lineage>
        <taxon>Eukaryota</taxon>
        <taxon>Fungi</taxon>
        <taxon>Dikarya</taxon>
        <taxon>Ascomycota</taxon>
        <taxon>Pezizomycotina</taxon>
        <taxon>Leotiomycetes</taxon>
        <taxon>Leotiomycetes incertae sedis</taxon>
        <taxon>Myxotrichaceae</taxon>
        <taxon>Oidiodendron</taxon>
    </lineage>
</organism>
<dbReference type="InParanoid" id="A0A0C3DCE9"/>
<protein>
    <recommendedName>
        <fullName evidence="6">MYND-type domain-containing protein</fullName>
    </recommendedName>
</protein>
<dbReference type="Pfam" id="PF14737">
    <property type="entry name" value="DUF4470"/>
    <property type="match status" value="1"/>
</dbReference>
<dbReference type="STRING" id="913774.A0A0C3DCE9"/>
<dbReference type="InterPro" id="IPR027974">
    <property type="entry name" value="DUF4470"/>
</dbReference>
<reference evidence="7 8" key="1">
    <citation type="submission" date="2014-04" db="EMBL/GenBank/DDBJ databases">
        <authorList>
            <consortium name="DOE Joint Genome Institute"/>
            <person name="Kuo A."/>
            <person name="Martino E."/>
            <person name="Perotto S."/>
            <person name="Kohler A."/>
            <person name="Nagy L.G."/>
            <person name="Floudas D."/>
            <person name="Copeland A."/>
            <person name="Barry K.W."/>
            <person name="Cichocki N."/>
            <person name="Veneault-Fourrey C."/>
            <person name="LaButti K."/>
            <person name="Lindquist E.A."/>
            <person name="Lipzen A."/>
            <person name="Lundell T."/>
            <person name="Morin E."/>
            <person name="Murat C."/>
            <person name="Sun H."/>
            <person name="Tunlid A."/>
            <person name="Henrissat B."/>
            <person name="Grigoriev I.V."/>
            <person name="Hibbett D.S."/>
            <person name="Martin F."/>
            <person name="Nordberg H.P."/>
            <person name="Cantor M.N."/>
            <person name="Hua S.X."/>
        </authorList>
    </citation>
    <scope>NUCLEOTIDE SEQUENCE [LARGE SCALE GENOMIC DNA]</scope>
    <source>
        <strain evidence="7 8">Zn</strain>
    </source>
</reference>
<sequence length="484" mass="55612">MADAAQTYRPPCANTENLDNGAKPPCTKQAPNTCKGCFLVQYCSRECQIAHWSRHKLSCKSPMMKATWKPNWEMDGRIPAFVAMDDDPMMTIHGRQKYLWGNVPAIDIINRLGNEADNFPAKFCLLFAASGDIRNVVKTFASLPSTYTGYYENVINDRYFYVVARNIVLLLVALNFEPGVAANRSPNSMQSKTWTFGTRSIQIVLRKRMCARLPTYLQLPDGMSAGQAQNIMRLTTLAPERKDYLEKALYSRPPSWHMCIMKFREEGLLLPFGHSRFEFDTPNPQVYGRTLFRSALWPMMDSADPLEGWPAKDVAKKVLPAKNDMYGNLFVYLQSVLVEFCNKLQITKACFRLFNVDAVDLPGLMQQGRIDKFYFDRIETRLRKYLTVNPAVFQDRNKHTAEFMRIFGALALFRAFDKPFNNFMEEQRFEEIGQVGGLKMKPRHTIIEPWPMRLKLNAPQENFDALFASGHIGSERYVEWESIA</sequence>
<dbReference type="Pfam" id="PF01753">
    <property type="entry name" value="zf-MYND"/>
    <property type="match status" value="1"/>
</dbReference>
<accession>A0A0C3DCE9</accession>
<keyword evidence="3" id="KW-0862">Zinc</keyword>
<evidence type="ECO:0000313" key="7">
    <source>
        <dbReference type="EMBL" id="KIM99587.1"/>
    </source>
</evidence>
<proteinExistence type="predicted"/>
<dbReference type="AlphaFoldDB" id="A0A0C3DCE9"/>
<feature type="region of interest" description="Disordered" evidence="5">
    <location>
        <begin position="1"/>
        <end position="21"/>
    </location>
</feature>
<keyword evidence="1" id="KW-0479">Metal-binding</keyword>
<dbReference type="Proteomes" id="UP000054321">
    <property type="component" value="Unassembled WGS sequence"/>
</dbReference>
<reference evidence="8" key="2">
    <citation type="submission" date="2015-01" db="EMBL/GenBank/DDBJ databases">
        <title>Evolutionary Origins and Diversification of the Mycorrhizal Mutualists.</title>
        <authorList>
            <consortium name="DOE Joint Genome Institute"/>
            <consortium name="Mycorrhizal Genomics Consortium"/>
            <person name="Kohler A."/>
            <person name="Kuo A."/>
            <person name="Nagy L.G."/>
            <person name="Floudas D."/>
            <person name="Copeland A."/>
            <person name="Barry K.W."/>
            <person name="Cichocki N."/>
            <person name="Veneault-Fourrey C."/>
            <person name="LaButti K."/>
            <person name="Lindquist E.A."/>
            <person name="Lipzen A."/>
            <person name="Lundell T."/>
            <person name="Morin E."/>
            <person name="Murat C."/>
            <person name="Riley R."/>
            <person name="Ohm R."/>
            <person name="Sun H."/>
            <person name="Tunlid A."/>
            <person name="Henrissat B."/>
            <person name="Grigoriev I.V."/>
            <person name="Hibbett D.S."/>
            <person name="Martin F."/>
        </authorList>
    </citation>
    <scope>NUCLEOTIDE SEQUENCE [LARGE SCALE GENOMIC DNA]</scope>
    <source>
        <strain evidence="8">Zn</strain>
    </source>
</reference>
<dbReference type="EMBL" id="KN832878">
    <property type="protein sequence ID" value="KIM99587.1"/>
    <property type="molecule type" value="Genomic_DNA"/>
</dbReference>
<dbReference type="Gene3D" id="6.10.140.2220">
    <property type="match status" value="1"/>
</dbReference>
<dbReference type="InterPro" id="IPR002893">
    <property type="entry name" value="Znf_MYND"/>
</dbReference>
<dbReference type="OrthoDB" id="5282002at2759"/>
<evidence type="ECO:0000256" key="5">
    <source>
        <dbReference type="SAM" id="MobiDB-lite"/>
    </source>
</evidence>
<keyword evidence="8" id="KW-1185">Reference proteome</keyword>
<evidence type="ECO:0000256" key="2">
    <source>
        <dbReference type="ARBA" id="ARBA00022771"/>
    </source>
</evidence>
<evidence type="ECO:0000259" key="6">
    <source>
        <dbReference type="PROSITE" id="PS50865"/>
    </source>
</evidence>
<gene>
    <name evidence="7" type="ORF">OIDMADRAFT_42660</name>
</gene>
<dbReference type="PROSITE" id="PS50865">
    <property type="entry name" value="ZF_MYND_2"/>
    <property type="match status" value="1"/>
</dbReference>
<evidence type="ECO:0000256" key="4">
    <source>
        <dbReference type="PROSITE-ProRule" id="PRU00134"/>
    </source>
</evidence>
<dbReference type="GO" id="GO:0008270">
    <property type="term" value="F:zinc ion binding"/>
    <property type="evidence" value="ECO:0007669"/>
    <property type="project" value="UniProtKB-KW"/>
</dbReference>
<keyword evidence="2 4" id="KW-0863">Zinc-finger</keyword>
<evidence type="ECO:0000313" key="8">
    <source>
        <dbReference type="Proteomes" id="UP000054321"/>
    </source>
</evidence>
<evidence type="ECO:0000256" key="3">
    <source>
        <dbReference type="ARBA" id="ARBA00022833"/>
    </source>
</evidence>
<dbReference type="HOGENOM" id="CLU_018400_3_0_1"/>